<dbReference type="EMBL" id="CM046388">
    <property type="protein sequence ID" value="KAI8574079.1"/>
    <property type="molecule type" value="Genomic_DNA"/>
</dbReference>
<dbReference type="Proteomes" id="UP001062846">
    <property type="component" value="Chromosome 1"/>
</dbReference>
<evidence type="ECO:0000313" key="1">
    <source>
        <dbReference type="EMBL" id="KAI8574079.1"/>
    </source>
</evidence>
<organism evidence="1 2">
    <name type="scientific">Rhododendron molle</name>
    <name type="common">Chinese azalea</name>
    <name type="synonym">Azalea mollis</name>
    <dbReference type="NCBI Taxonomy" id="49168"/>
    <lineage>
        <taxon>Eukaryota</taxon>
        <taxon>Viridiplantae</taxon>
        <taxon>Streptophyta</taxon>
        <taxon>Embryophyta</taxon>
        <taxon>Tracheophyta</taxon>
        <taxon>Spermatophyta</taxon>
        <taxon>Magnoliopsida</taxon>
        <taxon>eudicotyledons</taxon>
        <taxon>Gunneridae</taxon>
        <taxon>Pentapetalae</taxon>
        <taxon>asterids</taxon>
        <taxon>Ericales</taxon>
        <taxon>Ericaceae</taxon>
        <taxon>Ericoideae</taxon>
        <taxon>Rhodoreae</taxon>
        <taxon>Rhododendron</taxon>
    </lineage>
</organism>
<gene>
    <name evidence="1" type="ORF">RHMOL_Rhmol01G0326800</name>
</gene>
<name>A0ACC0Q9P9_RHOML</name>
<accession>A0ACC0Q9P9</accession>
<evidence type="ECO:0000313" key="2">
    <source>
        <dbReference type="Proteomes" id="UP001062846"/>
    </source>
</evidence>
<protein>
    <submittedName>
        <fullName evidence="1">Uncharacterized protein</fullName>
    </submittedName>
</protein>
<proteinExistence type="predicted"/>
<comment type="caution">
    <text evidence="1">The sequence shown here is derived from an EMBL/GenBank/DDBJ whole genome shotgun (WGS) entry which is preliminary data.</text>
</comment>
<keyword evidence="2" id="KW-1185">Reference proteome</keyword>
<reference evidence="1" key="1">
    <citation type="submission" date="2022-02" db="EMBL/GenBank/DDBJ databases">
        <title>Plant Genome Project.</title>
        <authorList>
            <person name="Zhang R.-G."/>
        </authorList>
    </citation>
    <scope>NUCLEOTIDE SEQUENCE</scope>
    <source>
        <strain evidence="1">AT1</strain>
    </source>
</reference>
<sequence length="115" mass="12504">MSASFFLLLNKTTLSLYISTAVISLCTGAITTIAVSTTTELFGAKNFSVNHNIVVANIPIGSFVFGNAAALLYRSKINTEDGRSLLKQFNLTWFDHKSREANRCADLVAIADVRT</sequence>